<evidence type="ECO:0000313" key="2">
    <source>
        <dbReference type="EMBL" id="KAK1597050.1"/>
    </source>
</evidence>
<dbReference type="EMBL" id="JAHLJV010000009">
    <property type="protein sequence ID" value="KAK1597050.1"/>
    <property type="molecule type" value="Genomic_DNA"/>
</dbReference>
<proteinExistence type="predicted"/>
<organism evidence="2 3">
    <name type="scientific">Colletotrichum navitas</name>
    <dbReference type="NCBI Taxonomy" id="681940"/>
    <lineage>
        <taxon>Eukaryota</taxon>
        <taxon>Fungi</taxon>
        <taxon>Dikarya</taxon>
        <taxon>Ascomycota</taxon>
        <taxon>Pezizomycotina</taxon>
        <taxon>Sordariomycetes</taxon>
        <taxon>Hypocreomycetidae</taxon>
        <taxon>Glomerellales</taxon>
        <taxon>Glomerellaceae</taxon>
        <taxon>Colletotrichum</taxon>
        <taxon>Colletotrichum graminicola species complex</taxon>
    </lineage>
</organism>
<feature type="compositionally biased region" description="Low complexity" evidence="1">
    <location>
        <begin position="17"/>
        <end position="27"/>
    </location>
</feature>
<accession>A0AAD8VA37</accession>
<comment type="caution">
    <text evidence="2">The sequence shown here is derived from an EMBL/GenBank/DDBJ whole genome shotgun (WGS) entry which is preliminary data.</text>
</comment>
<gene>
    <name evidence="2" type="ORF">LY79DRAFT_403320</name>
</gene>
<dbReference type="RefSeq" id="XP_060417864.1">
    <property type="nucleotide sequence ID" value="XM_060553040.1"/>
</dbReference>
<keyword evidence="3" id="KW-1185">Reference proteome</keyword>
<feature type="compositionally biased region" description="Polar residues" evidence="1">
    <location>
        <begin position="1"/>
        <end position="16"/>
    </location>
</feature>
<dbReference type="Proteomes" id="UP001230504">
    <property type="component" value="Unassembled WGS sequence"/>
</dbReference>
<feature type="region of interest" description="Disordered" evidence="1">
    <location>
        <begin position="1"/>
        <end position="36"/>
    </location>
</feature>
<sequence>MMPITTITNASTTGLLQQQQQQETQNKNKNKNMSTAGRTTGVDYLLHVTTTTTTTTTLMICTGRLSLAAALLAPQTERPDAETTTFLDTPPPLSIGHMLRTCASRVPVRSQPACLPVCLRFALCCSGSTSLSSFQLFSCHPLQSLQTPTTLPHSTVLSLPPRDRRRVVACFIVRHSRTDVGRK</sequence>
<evidence type="ECO:0000256" key="1">
    <source>
        <dbReference type="SAM" id="MobiDB-lite"/>
    </source>
</evidence>
<dbReference type="AlphaFoldDB" id="A0AAD8VA37"/>
<reference evidence="2" key="1">
    <citation type="submission" date="2021-06" db="EMBL/GenBank/DDBJ databases">
        <title>Comparative genomics, transcriptomics and evolutionary studies reveal genomic signatures of adaptation to plant cell wall in hemibiotrophic fungi.</title>
        <authorList>
            <consortium name="DOE Joint Genome Institute"/>
            <person name="Baroncelli R."/>
            <person name="Diaz J.F."/>
            <person name="Benocci T."/>
            <person name="Peng M."/>
            <person name="Battaglia E."/>
            <person name="Haridas S."/>
            <person name="Andreopoulos W."/>
            <person name="Labutti K."/>
            <person name="Pangilinan J."/>
            <person name="Floch G.L."/>
            <person name="Makela M.R."/>
            <person name="Henrissat B."/>
            <person name="Grigoriev I.V."/>
            <person name="Crouch J.A."/>
            <person name="De Vries R.P."/>
            <person name="Sukno S.A."/>
            <person name="Thon M.R."/>
        </authorList>
    </citation>
    <scope>NUCLEOTIDE SEQUENCE</scope>
    <source>
        <strain evidence="2">CBS 125086</strain>
    </source>
</reference>
<name>A0AAD8VA37_9PEZI</name>
<protein>
    <submittedName>
        <fullName evidence="2">Uncharacterized protein</fullName>
    </submittedName>
</protein>
<dbReference type="GeneID" id="85437280"/>
<evidence type="ECO:0000313" key="3">
    <source>
        <dbReference type="Proteomes" id="UP001230504"/>
    </source>
</evidence>